<feature type="domain" description="Helicase ATP-binding" evidence="23">
    <location>
        <begin position="7"/>
        <end position="432"/>
    </location>
</feature>
<keyword evidence="15" id="KW-0131">Cell cycle</keyword>
<evidence type="ECO:0000256" key="3">
    <source>
        <dbReference type="ARBA" id="ARBA00008435"/>
    </source>
</evidence>
<comment type="function">
    <text evidence="20">ATP-dependent DNA helicase important for chromosome transmission and normal cell cycle progression in G(2)/M. May have a role in changing DNA topology to allow the loading of proteins involved in maintaining sister chromatid cohesion in the vicinity of the centromeres. Has a specific role in chromosome segregation during meiosis II.</text>
</comment>
<keyword evidence="6" id="KW-0479">Metal-binding</keyword>
<evidence type="ECO:0000256" key="9">
    <source>
        <dbReference type="ARBA" id="ARBA00022806"/>
    </source>
</evidence>
<evidence type="ECO:0000256" key="22">
    <source>
        <dbReference type="SAM" id="MobiDB-lite"/>
    </source>
</evidence>
<comment type="catalytic activity">
    <reaction evidence="21">
        <text>ATP + H2O = ADP + phosphate + H(+)</text>
        <dbReference type="Rhea" id="RHEA:13065"/>
        <dbReference type="ChEBI" id="CHEBI:15377"/>
        <dbReference type="ChEBI" id="CHEBI:15378"/>
        <dbReference type="ChEBI" id="CHEBI:30616"/>
        <dbReference type="ChEBI" id="CHEBI:43474"/>
        <dbReference type="ChEBI" id="CHEBI:456216"/>
        <dbReference type="EC" id="5.6.2.3"/>
    </reaction>
</comment>
<dbReference type="Pfam" id="PF13307">
    <property type="entry name" value="Helicase_C_2"/>
    <property type="match status" value="1"/>
</dbReference>
<dbReference type="Gene3D" id="3.40.50.300">
    <property type="entry name" value="P-loop containing nucleotide triphosphate hydrolases"/>
    <property type="match status" value="3"/>
</dbReference>
<keyword evidence="8" id="KW-0378">Hydrolase</keyword>
<dbReference type="PANTHER" id="PTHR11472">
    <property type="entry name" value="DNA REPAIR DEAD HELICASE RAD3/XP-D SUBFAMILY MEMBER"/>
    <property type="match status" value="1"/>
</dbReference>
<evidence type="ECO:0000313" key="25">
    <source>
        <dbReference type="Proteomes" id="UP000777482"/>
    </source>
</evidence>
<keyword evidence="14" id="KW-0539">Nucleus</keyword>
<dbReference type="GO" id="GO:0016818">
    <property type="term" value="F:hydrolase activity, acting on acid anhydrides, in phosphorus-containing anhydrides"/>
    <property type="evidence" value="ECO:0007669"/>
    <property type="project" value="InterPro"/>
</dbReference>
<dbReference type="SMART" id="SM00491">
    <property type="entry name" value="HELICc2"/>
    <property type="match status" value="1"/>
</dbReference>
<evidence type="ECO:0000256" key="8">
    <source>
        <dbReference type="ARBA" id="ARBA00022801"/>
    </source>
</evidence>
<dbReference type="PROSITE" id="PS51193">
    <property type="entry name" value="HELICASE_ATP_BIND_2"/>
    <property type="match status" value="1"/>
</dbReference>
<feature type="compositionally biased region" description="Basic and acidic residues" evidence="22">
    <location>
        <begin position="121"/>
        <end position="135"/>
    </location>
</feature>
<dbReference type="GO" id="GO:0006139">
    <property type="term" value="P:nucleobase-containing compound metabolic process"/>
    <property type="evidence" value="ECO:0007669"/>
    <property type="project" value="InterPro"/>
</dbReference>
<dbReference type="GO" id="GO:0034085">
    <property type="term" value="P:establishment of sister chromatid cohesion"/>
    <property type="evidence" value="ECO:0007669"/>
    <property type="project" value="TreeGrafter"/>
</dbReference>
<dbReference type="GO" id="GO:0005524">
    <property type="term" value="F:ATP binding"/>
    <property type="evidence" value="ECO:0007669"/>
    <property type="project" value="UniProtKB-KW"/>
</dbReference>
<evidence type="ECO:0000256" key="18">
    <source>
        <dbReference type="ARBA" id="ARBA00044998"/>
    </source>
</evidence>
<feature type="region of interest" description="Disordered" evidence="22">
    <location>
        <begin position="232"/>
        <end position="252"/>
    </location>
</feature>
<dbReference type="NCBIfam" id="TIGR00604">
    <property type="entry name" value="rad3"/>
    <property type="match status" value="1"/>
</dbReference>
<evidence type="ECO:0000256" key="6">
    <source>
        <dbReference type="ARBA" id="ARBA00022723"/>
    </source>
</evidence>
<dbReference type="InterPro" id="IPR002464">
    <property type="entry name" value="DNA/RNA_helicase_DEAH_CS"/>
</dbReference>
<evidence type="ECO:0000256" key="20">
    <source>
        <dbReference type="ARBA" id="ARBA00045702"/>
    </source>
</evidence>
<dbReference type="Proteomes" id="UP000777482">
    <property type="component" value="Unassembled WGS sequence"/>
</dbReference>
<dbReference type="EC" id="5.6.2.3" evidence="17"/>
<evidence type="ECO:0000259" key="23">
    <source>
        <dbReference type="PROSITE" id="PS51193"/>
    </source>
</evidence>
<dbReference type="InterPro" id="IPR006554">
    <property type="entry name" value="Helicase-like_DEXD_c2"/>
</dbReference>
<evidence type="ECO:0000256" key="7">
    <source>
        <dbReference type="ARBA" id="ARBA00022741"/>
    </source>
</evidence>
<comment type="subcellular location">
    <subcellularLocation>
        <location evidence="2">Nucleus</location>
    </subcellularLocation>
</comment>
<keyword evidence="11" id="KW-0408">Iron</keyword>
<comment type="caution">
    <text evidence="24">The sequence shown here is derived from an EMBL/GenBank/DDBJ whole genome shotgun (WGS) entry which is preliminary data.</text>
</comment>
<dbReference type="PANTHER" id="PTHR11472:SF41">
    <property type="entry name" value="ATP-DEPENDENT DNA HELICASE DDX11-RELATED"/>
    <property type="match status" value="1"/>
</dbReference>
<accession>A0A9P6VZF3</accession>
<dbReference type="SMART" id="SM00488">
    <property type="entry name" value="DEXDc2"/>
    <property type="match status" value="1"/>
</dbReference>
<evidence type="ECO:0000256" key="21">
    <source>
        <dbReference type="ARBA" id="ARBA00048954"/>
    </source>
</evidence>
<sequence>MTGLEPSDPTYGFPFKPYKQQQDLIAHLYRAIAGGQVTVIESPTGTGKSLSLISSSLSYLRDANAHARSELVDSIRAAVADSDALKDEPAWVIEHEIKSKLDNMDRQERELEDRLAKIREREREETASLAHDGRRSMARKRQKVAAAEDNSDDGGDDQFAPTPYHEDQESPEILAQAQSDGADDNYSPAVRALLDSLSGKIKPKEEEEEPDVQKVIQLDPVCATSFAQVDPVRAAPSPSPTSDGSIPSSGVDRPVRLIPLGSRQNLCINDDVRKKSGGSNEALGDLCVDLQKGGKDRCPYLPPMSEPAKLNAFRDKALASVRDIEDIEDLGRQMHTCPYYGSRKAVRSAEVVTLPYNMLMQKSAREALGISLKGHVVVIDEAHNLIDSVLALHSVSITSTQLLTIRQALLTYIQKFRARFTGLNATYLKQLAIILKHLSEVAEAWAKDGKREEMLSVARVLSTGASGAADQIDLRKLNEYLQKSKIARKIGGYVDHVALEKSAKGRQQIRNVATRALHQIQQFILCLAHADREGRVLFTSEADSNPKPSDQGKRVALKYLLLAPAESFRDIAEDAKAVVLAGGTMAPMSDFREQMFPYLPPERFSTFSCGHVVPPEQVLTCVVGKGPSGMAFSFTYNSRRDEKLASDEMDELGQALINIAALTPKGMVVFVPSYDFLDQIQSRWEKTGARQRLAAKKEVFWEPKSSAEVDAVLREYAAGNVGDKSGSVLFAVIGAKLSEGINFADDMARGIPYPNSQSAELKERMAYLREESPNSKPGSTDAGQILYQNLAFRAVNQSIGRAIRNARDWASVILLDERYSQPSKLAQLPAWLAGNVRTPASFGALVQTLAKFNRSMKTPAIA</sequence>
<dbReference type="InterPro" id="IPR013020">
    <property type="entry name" value="Rad3/Chl1-like"/>
</dbReference>
<dbReference type="EMBL" id="PUHQ01000072">
    <property type="protein sequence ID" value="KAG0658031.1"/>
    <property type="molecule type" value="Genomic_DNA"/>
</dbReference>
<dbReference type="InterPro" id="IPR014013">
    <property type="entry name" value="Helic_SF1/SF2_ATP-bd_DinG/Rad3"/>
</dbReference>
<keyword evidence="10" id="KW-0067">ATP-binding</keyword>
<evidence type="ECO:0000256" key="11">
    <source>
        <dbReference type="ARBA" id="ARBA00023004"/>
    </source>
</evidence>
<protein>
    <recommendedName>
        <fullName evidence="5">ATP-dependent DNA helicase CHL1</fullName>
        <ecNumber evidence="17">5.6.2.3</ecNumber>
    </recommendedName>
    <alternativeName>
        <fullName evidence="4">ATP-dependent DNA helicase chl1</fullName>
    </alternativeName>
    <alternativeName>
        <fullName evidence="16">Chromosome loss protein 1</fullName>
    </alternativeName>
    <alternativeName>
        <fullName evidence="18 19">DNA 5'-3' helicase CHL1</fullName>
    </alternativeName>
</protein>
<comment type="cofactor">
    <cofactor evidence="1">
        <name>[4Fe-4S] cluster</name>
        <dbReference type="ChEBI" id="CHEBI:49883"/>
    </cofactor>
</comment>
<dbReference type="GO" id="GO:0003677">
    <property type="term" value="F:DNA binding"/>
    <property type="evidence" value="ECO:0007669"/>
    <property type="project" value="InterPro"/>
</dbReference>
<evidence type="ECO:0000256" key="12">
    <source>
        <dbReference type="ARBA" id="ARBA00023014"/>
    </source>
</evidence>
<evidence type="ECO:0000256" key="4">
    <source>
        <dbReference type="ARBA" id="ARBA00016387"/>
    </source>
</evidence>
<evidence type="ECO:0000256" key="15">
    <source>
        <dbReference type="ARBA" id="ARBA00023306"/>
    </source>
</evidence>
<dbReference type="SUPFAM" id="SSF52540">
    <property type="entry name" value="P-loop containing nucleoside triphosphate hydrolases"/>
    <property type="match status" value="1"/>
</dbReference>
<dbReference type="InterPro" id="IPR006555">
    <property type="entry name" value="ATP-dep_Helicase_C"/>
</dbReference>
<evidence type="ECO:0000256" key="19">
    <source>
        <dbReference type="ARBA" id="ARBA00045008"/>
    </source>
</evidence>
<evidence type="ECO:0000256" key="14">
    <source>
        <dbReference type="ARBA" id="ARBA00023242"/>
    </source>
</evidence>
<evidence type="ECO:0000256" key="13">
    <source>
        <dbReference type="ARBA" id="ARBA00023235"/>
    </source>
</evidence>
<dbReference type="GO" id="GO:0046872">
    <property type="term" value="F:metal ion binding"/>
    <property type="evidence" value="ECO:0007669"/>
    <property type="project" value="UniProtKB-KW"/>
</dbReference>
<organism evidence="24 25">
    <name type="scientific">Rhodotorula mucilaginosa</name>
    <name type="common">Yeast</name>
    <name type="synonym">Rhodotorula rubra</name>
    <dbReference type="NCBI Taxonomy" id="5537"/>
    <lineage>
        <taxon>Eukaryota</taxon>
        <taxon>Fungi</taxon>
        <taxon>Dikarya</taxon>
        <taxon>Basidiomycota</taxon>
        <taxon>Pucciniomycotina</taxon>
        <taxon>Microbotryomycetes</taxon>
        <taxon>Sporidiobolales</taxon>
        <taxon>Sporidiobolaceae</taxon>
        <taxon>Rhodotorula</taxon>
    </lineage>
</organism>
<dbReference type="InterPro" id="IPR045028">
    <property type="entry name" value="DinG/Rad3-like"/>
</dbReference>
<keyword evidence="25" id="KW-1185">Reference proteome</keyword>
<dbReference type="InterPro" id="IPR027417">
    <property type="entry name" value="P-loop_NTPase"/>
</dbReference>
<proteinExistence type="inferred from homology"/>
<comment type="similarity">
    <text evidence="3">Belongs to the DEAD box helicase family. DEAH subfamily. DDX11/CHL1 sub-subfamily.</text>
</comment>
<feature type="region of interest" description="Disordered" evidence="22">
    <location>
        <begin position="121"/>
        <end position="170"/>
    </location>
</feature>
<gene>
    <name evidence="24" type="primary">CHL1_2</name>
    <name evidence="24" type="ORF">C6P46_006091</name>
</gene>
<dbReference type="GO" id="GO:0051536">
    <property type="term" value="F:iron-sulfur cluster binding"/>
    <property type="evidence" value="ECO:0007669"/>
    <property type="project" value="UniProtKB-KW"/>
</dbReference>
<reference evidence="24 25" key="1">
    <citation type="submission" date="2020-11" db="EMBL/GenBank/DDBJ databases">
        <title>Kefir isolates.</title>
        <authorList>
            <person name="Marcisauskas S."/>
            <person name="Kim Y."/>
            <person name="Blasche S."/>
        </authorList>
    </citation>
    <scope>NUCLEOTIDE SEQUENCE [LARGE SCALE GENOMIC DNA]</scope>
    <source>
        <strain evidence="24 25">KR</strain>
    </source>
</reference>
<dbReference type="OrthoDB" id="267079at2759"/>
<keyword evidence="13" id="KW-0413">Isomerase</keyword>
<dbReference type="PROSITE" id="PS00690">
    <property type="entry name" value="DEAH_ATP_HELICASE"/>
    <property type="match status" value="1"/>
</dbReference>
<evidence type="ECO:0000256" key="2">
    <source>
        <dbReference type="ARBA" id="ARBA00004123"/>
    </source>
</evidence>
<dbReference type="GO" id="GO:0005634">
    <property type="term" value="C:nucleus"/>
    <property type="evidence" value="ECO:0007669"/>
    <property type="project" value="UniProtKB-SubCell"/>
</dbReference>
<dbReference type="InterPro" id="IPR010614">
    <property type="entry name" value="RAD3-like_helicase_DEAD"/>
</dbReference>
<evidence type="ECO:0000256" key="16">
    <source>
        <dbReference type="ARBA" id="ARBA00029709"/>
    </source>
</evidence>
<dbReference type="Pfam" id="PF06733">
    <property type="entry name" value="DEAD_2"/>
    <property type="match status" value="1"/>
</dbReference>
<keyword evidence="12" id="KW-0411">Iron-sulfur</keyword>
<name>A0A9P6VZF3_RHOMI</name>
<evidence type="ECO:0000256" key="10">
    <source>
        <dbReference type="ARBA" id="ARBA00022840"/>
    </source>
</evidence>
<keyword evidence="9 24" id="KW-0347">Helicase</keyword>
<evidence type="ECO:0000256" key="1">
    <source>
        <dbReference type="ARBA" id="ARBA00001966"/>
    </source>
</evidence>
<dbReference type="GO" id="GO:0006974">
    <property type="term" value="P:DNA damage response"/>
    <property type="evidence" value="ECO:0007669"/>
    <property type="project" value="UniProtKB-ARBA"/>
</dbReference>
<dbReference type="CDD" id="cd18788">
    <property type="entry name" value="SF2_C_XPD"/>
    <property type="match status" value="1"/>
</dbReference>
<dbReference type="GO" id="GO:0043139">
    <property type="term" value="F:5'-3' DNA helicase activity"/>
    <property type="evidence" value="ECO:0007669"/>
    <property type="project" value="UniProtKB-EC"/>
</dbReference>
<dbReference type="AlphaFoldDB" id="A0A9P6VZF3"/>
<evidence type="ECO:0000256" key="5">
    <source>
        <dbReference type="ARBA" id="ARBA00017386"/>
    </source>
</evidence>
<keyword evidence="7" id="KW-0547">Nucleotide-binding</keyword>
<evidence type="ECO:0000313" key="24">
    <source>
        <dbReference type="EMBL" id="KAG0658031.1"/>
    </source>
</evidence>
<evidence type="ECO:0000256" key="17">
    <source>
        <dbReference type="ARBA" id="ARBA00044969"/>
    </source>
</evidence>